<evidence type="ECO:0000256" key="1">
    <source>
        <dbReference type="SAM" id="SignalP"/>
    </source>
</evidence>
<organism evidence="3 4">
    <name type="scientific">Pedobacter changchengzhani</name>
    <dbReference type="NCBI Taxonomy" id="2529274"/>
    <lineage>
        <taxon>Bacteria</taxon>
        <taxon>Pseudomonadati</taxon>
        <taxon>Bacteroidota</taxon>
        <taxon>Sphingobacteriia</taxon>
        <taxon>Sphingobacteriales</taxon>
        <taxon>Sphingobacteriaceae</taxon>
        <taxon>Pedobacter</taxon>
    </lineage>
</organism>
<accession>A0A4R5MJ55</accession>
<reference evidence="3 4" key="1">
    <citation type="submission" date="2019-02" db="EMBL/GenBank/DDBJ databases">
        <title>Pedobacter sp. nov., a novel speices isolated from soil of pinguins habitat in Antarcitica.</title>
        <authorList>
            <person name="He R.-H."/>
        </authorList>
    </citation>
    <scope>NUCLEOTIDE SEQUENCE [LARGE SCALE GENOMIC DNA]</scope>
    <source>
        <strain evidence="3 4">E01020</strain>
    </source>
</reference>
<evidence type="ECO:0000259" key="2">
    <source>
        <dbReference type="PROSITE" id="PS51704"/>
    </source>
</evidence>
<dbReference type="GO" id="GO:0006629">
    <property type="term" value="P:lipid metabolic process"/>
    <property type="evidence" value="ECO:0007669"/>
    <property type="project" value="InterPro"/>
</dbReference>
<comment type="caution">
    <text evidence="3">The sequence shown here is derived from an EMBL/GenBank/DDBJ whole genome shotgun (WGS) entry which is preliminary data.</text>
</comment>
<dbReference type="RefSeq" id="WP_133263531.1">
    <property type="nucleotide sequence ID" value="NZ_SJCY01000012.1"/>
</dbReference>
<proteinExistence type="predicted"/>
<evidence type="ECO:0000313" key="3">
    <source>
        <dbReference type="EMBL" id="TDG35205.1"/>
    </source>
</evidence>
<dbReference type="EMBL" id="SJCY01000012">
    <property type="protein sequence ID" value="TDG35205.1"/>
    <property type="molecule type" value="Genomic_DNA"/>
</dbReference>
<dbReference type="Pfam" id="PF03009">
    <property type="entry name" value="GDPD"/>
    <property type="match status" value="1"/>
</dbReference>
<dbReference type="OrthoDB" id="384721at2"/>
<dbReference type="Gene3D" id="3.20.20.190">
    <property type="entry name" value="Phosphatidylinositol (PI) phosphodiesterase"/>
    <property type="match status" value="1"/>
</dbReference>
<keyword evidence="1" id="KW-0732">Signal</keyword>
<feature type="signal peptide" evidence="1">
    <location>
        <begin position="1"/>
        <end position="20"/>
    </location>
</feature>
<protein>
    <submittedName>
        <fullName evidence="3">Glycerophosphodiester phosphodiesterase</fullName>
    </submittedName>
</protein>
<sequence>MFKKILVIVAFSFITQILFAQKQKFDVQGKAGCRGIMPENTVEGMIKALELGVTTLEMDVVITKDKQVILSQEPYFNNEISLTPKGKPISFKDQKNYNIYKMNYAEVKQFDVGSKIHPRYPGQMKFKAYKPLLSEVIDEVEKYVKENKLPKPLYSIKTRTIPNGDNEFHPEPAEFVDLIMEVVDGKKVTKRVIIESFDMRSLQYLHIKYPKVKTALLIDEKESMEDYVEKLGFTPTIYGPPSILVGKGLVDRCHKMGIKIIPWTVNTVKDIRYFISLGVDGIVTDYPNLMDQLKK</sequence>
<dbReference type="PANTHER" id="PTHR46211">
    <property type="entry name" value="GLYCEROPHOSPHORYL DIESTER PHOSPHODIESTERASE"/>
    <property type="match status" value="1"/>
</dbReference>
<dbReference type="InterPro" id="IPR030395">
    <property type="entry name" value="GP_PDE_dom"/>
</dbReference>
<dbReference type="PROSITE" id="PS51704">
    <property type="entry name" value="GP_PDE"/>
    <property type="match status" value="1"/>
</dbReference>
<evidence type="ECO:0000313" key="4">
    <source>
        <dbReference type="Proteomes" id="UP000295668"/>
    </source>
</evidence>
<gene>
    <name evidence="3" type="ORF">EZJ43_15005</name>
</gene>
<feature type="chain" id="PRO_5020737960" evidence="1">
    <location>
        <begin position="21"/>
        <end position="295"/>
    </location>
</feature>
<dbReference type="PANTHER" id="PTHR46211:SF14">
    <property type="entry name" value="GLYCEROPHOSPHODIESTER PHOSPHODIESTERASE"/>
    <property type="match status" value="1"/>
</dbReference>
<dbReference type="AlphaFoldDB" id="A0A4R5MJ55"/>
<dbReference type="InterPro" id="IPR017946">
    <property type="entry name" value="PLC-like_Pdiesterase_TIM-brl"/>
</dbReference>
<name>A0A4R5MJ55_9SPHI</name>
<feature type="domain" description="GP-PDE" evidence="2">
    <location>
        <begin position="25"/>
        <end position="294"/>
    </location>
</feature>
<dbReference type="GO" id="GO:0008081">
    <property type="term" value="F:phosphoric diester hydrolase activity"/>
    <property type="evidence" value="ECO:0007669"/>
    <property type="project" value="InterPro"/>
</dbReference>
<dbReference type="SUPFAM" id="SSF51695">
    <property type="entry name" value="PLC-like phosphodiesterases"/>
    <property type="match status" value="1"/>
</dbReference>
<keyword evidence="4" id="KW-1185">Reference proteome</keyword>
<dbReference type="Proteomes" id="UP000295668">
    <property type="component" value="Unassembled WGS sequence"/>
</dbReference>